<proteinExistence type="predicted"/>
<dbReference type="InParanoid" id="G2YAY2"/>
<gene>
    <name evidence="2" type="ORF">BofuT4_uP103330.1</name>
</gene>
<evidence type="ECO:0000313" key="3">
    <source>
        <dbReference type="Proteomes" id="UP000008177"/>
    </source>
</evidence>
<feature type="region of interest" description="Disordered" evidence="1">
    <location>
        <begin position="1"/>
        <end position="25"/>
    </location>
</feature>
<sequence length="47" mass="5222">MAWQSALESSNGLSIRSTESGPMQGMHSRPIILHIGEFLYLTVFKSI</sequence>
<reference evidence="3" key="1">
    <citation type="journal article" date="2011" name="PLoS Genet.">
        <title>Genomic analysis of the necrotrophic fungal pathogens Sclerotinia sclerotiorum and Botrytis cinerea.</title>
        <authorList>
            <person name="Amselem J."/>
            <person name="Cuomo C.A."/>
            <person name="van Kan J.A."/>
            <person name="Viaud M."/>
            <person name="Benito E.P."/>
            <person name="Couloux A."/>
            <person name="Coutinho P.M."/>
            <person name="de Vries R.P."/>
            <person name="Dyer P.S."/>
            <person name="Fillinger S."/>
            <person name="Fournier E."/>
            <person name="Gout L."/>
            <person name="Hahn M."/>
            <person name="Kohn L."/>
            <person name="Lapalu N."/>
            <person name="Plummer K.M."/>
            <person name="Pradier J.M."/>
            <person name="Quevillon E."/>
            <person name="Sharon A."/>
            <person name="Simon A."/>
            <person name="ten Have A."/>
            <person name="Tudzynski B."/>
            <person name="Tudzynski P."/>
            <person name="Wincker P."/>
            <person name="Andrew M."/>
            <person name="Anthouard V."/>
            <person name="Beever R.E."/>
            <person name="Beffa R."/>
            <person name="Benoit I."/>
            <person name="Bouzid O."/>
            <person name="Brault B."/>
            <person name="Chen Z."/>
            <person name="Choquer M."/>
            <person name="Collemare J."/>
            <person name="Cotton P."/>
            <person name="Danchin E.G."/>
            <person name="Da Silva C."/>
            <person name="Gautier A."/>
            <person name="Giraud C."/>
            <person name="Giraud T."/>
            <person name="Gonzalez C."/>
            <person name="Grossetete S."/>
            <person name="Guldener U."/>
            <person name="Henrissat B."/>
            <person name="Howlett B.J."/>
            <person name="Kodira C."/>
            <person name="Kretschmer M."/>
            <person name="Lappartient A."/>
            <person name="Leroch M."/>
            <person name="Levis C."/>
            <person name="Mauceli E."/>
            <person name="Neuveglise C."/>
            <person name="Oeser B."/>
            <person name="Pearson M."/>
            <person name="Poulain J."/>
            <person name="Poussereau N."/>
            <person name="Quesneville H."/>
            <person name="Rascle C."/>
            <person name="Schumacher J."/>
            <person name="Segurens B."/>
            <person name="Sexton A."/>
            <person name="Silva E."/>
            <person name="Sirven C."/>
            <person name="Soanes D.M."/>
            <person name="Talbot N.J."/>
            <person name="Templeton M."/>
            <person name="Yandava C."/>
            <person name="Yarden O."/>
            <person name="Zeng Q."/>
            <person name="Rollins J.A."/>
            <person name="Lebrun M.H."/>
            <person name="Dickman M."/>
        </authorList>
    </citation>
    <scope>NUCLEOTIDE SEQUENCE [LARGE SCALE GENOMIC DNA]</scope>
    <source>
        <strain evidence="3">T4</strain>
    </source>
</reference>
<accession>G2YAY2</accession>
<feature type="compositionally biased region" description="Polar residues" evidence="1">
    <location>
        <begin position="1"/>
        <end position="21"/>
    </location>
</feature>
<protein>
    <submittedName>
        <fullName evidence="2">Uncharacterized protein</fullName>
    </submittedName>
</protein>
<dbReference type="HOGENOM" id="CLU_3175302_0_0_1"/>
<name>G2YAY2_BOTF4</name>
<dbReference type="AlphaFoldDB" id="G2YAY2"/>
<dbReference type="Proteomes" id="UP000008177">
    <property type="component" value="Unplaced contigs"/>
</dbReference>
<dbReference type="EMBL" id="FQ790308">
    <property type="protein sequence ID" value="CCD34373.1"/>
    <property type="molecule type" value="Genomic_DNA"/>
</dbReference>
<evidence type="ECO:0000313" key="2">
    <source>
        <dbReference type="EMBL" id="CCD34373.1"/>
    </source>
</evidence>
<evidence type="ECO:0000256" key="1">
    <source>
        <dbReference type="SAM" id="MobiDB-lite"/>
    </source>
</evidence>
<organism evidence="2 3">
    <name type="scientific">Botryotinia fuckeliana (strain T4)</name>
    <name type="common">Noble rot fungus</name>
    <name type="synonym">Botrytis cinerea</name>
    <dbReference type="NCBI Taxonomy" id="999810"/>
    <lineage>
        <taxon>Eukaryota</taxon>
        <taxon>Fungi</taxon>
        <taxon>Dikarya</taxon>
        <taxon>Ascomycota</taxon>
        <taxon>Pezizomycotina</taxon>
        <taxon>Leotiomycetes</taxon>
        <taxon>Helotiales</taxon>
        <taxon>Sclerotiniaceae</taxon>
        <taxon>Botrytis</taxon>
    </lineage>
</organism>